<reference evidence="3" key="1">
    <citation type="submission" date="2014-03" db="EMBL/GenBank/DDBJ databases">
        <authorList>
            <person name="Aksoy S."/>
            <person name="Warren W."/>
            <person name="Wilson R.K."/>
        </authorList>
    </citation>
    <scope>NUCLEOTIDE SEQUENCE [LARGE SCALE GENOMIC DNA]</scope>
    <source>
        <strain evidence="3">IAEA</strain>
    </source>
</reference>
<organism evidence="2 3">
    <name type="scientific">Glossina pallidipes</name>
    <name type="common">Tsetse fly</name>
    <dbReference type="NCBI Taxonomy" id="7398"/>
    <lineage>
        <taxon>Eukaryota</taxon>
        <taxon>Metazoa</taxon>
        <taxon>Ecdysozoa</taxon>
        <taxon>Arthropoda</taxon>
        <taxon>Hexapoda</taxon>
        <taxon>Insecta</taxon>
        <taxon>Pterygota</taxon>
        <taxon>Neoptera</taxon>
        <taxon>Endopterygota</taxon>
        <taxon>Diptera</taxon>
        <taxon>Brachycera</taxon>
        <taxon>Muscomorpha</taxon>
        <taxon>Hippoboscoidea</taxon>
        <taxon>Glossinidae</taxon>
        <taxon>Glossina</taxon>
    </lineage>
</organism>
<dbReference type="VEuPathDB" id="VectorBase:GPAI002543"/>
<dbReference type="InterPro" id="IPR029526">
    <property type="entry name" value="PGBD"/>
</dbReference>
<proteinExistence type="predicted"/>
<dbReference type="Pfam" id="PF13843">
    <property type="entry name" value="DDE_Tnp_1_7"/>
    <property type="match status" value="1"/>
</dbReference>
<protein>
    <submittedName>
        <fullName evidence="2">DDE_Tnp_1_7 domain-containing protein</fullName>
    </submittedName>
</protein>
<evidence type="ECO:0000313" key="3">
    <source>
        <dbReference type="Proteomes" id="UP000092445"/>
    </source>
</evidence>
<dbReference type="AlphaFoldDB" id="A0A1A9Z398"/>
<evidence type="ECO:0000259" key="1">
    <source>
        <dbReference type="Pfam" id="PF13843"/>
    </source>
</evidence>
<sequence>MLQKLIQVNAMTSRSSDSVWMTELIKLNHVSANYFFANESEVMCNRFFSKKEIKSMEYGVSLTLCTPKGNITLLAWKDKRVVTLLSTWNNTGTTSTKRYIRGGSAVVVSKPNVVLDYTHSMGGVDRAFQYGSTYCFLRKSLKWWRNTTEVHFSDAPTQKYHGVVALLMKIKQLKLLEKQKLHL</sequence>
<dbReference type="Proteomes" id="UP000092445">
    <property type="component" value="Unassembled WGS sequence"/>
</dbReference>
<keyword evidence="3" id="KW-1185">Reference proteome</keyword>
<accession>A0A1A9Z398</accession>
<name>A0A1A9Z398_GLOPL</name>
<dbReference type="EnsemblMetazoa" id="GPAI002543-RA">
    <property type="protein sequence ID" value="GPAI002543-PA"/>
    <property type="gene ID" value="GPAI002543"/>
</dbReference>
<dbReference type="PANTHER" id="PTHR47272">
    <property type="entry name" value="DDE_TNP_1_7 DOMAIN-CONTAINING PROTEIN"/>
    <property type="match status" value="1"/>
</dbReference>
<reference evidence="2" key="2">
    <citation type="submission" date="2020-05" db="UniProtKB">
        <authorList>
            <consortium name="EnsemblMetazoa"/>
        </authorList>
    </citation>
    <scope>IDENTIFICATION</scope>
    <source>
        <strain evidence="2">IAEA</strain>
    </source>
</reference>
<feature type="domain" description="PiggyBac transposable element-derived protein" evidence="1">
    <location>
        <begin position="66"/>
        <end position="146"/>
    </location>
</feature>
<evidence type="ECO:0000313" key="2">
    <source>
        <dbReference type="EnsemblMetazoa" id="GPAI002543-PA"/>
    </source>
</evidence>